<dbReference type="RefSeq" id="XP_002911074.1">
    <property type="nucleotide sequence ID" value="XM_002911028.1"/>
</dbReference>
<dbReference type="Gene3D" id="3.40.190.10">
    <property type="entry name" value="Periplasmic binding protein-like II"/>
    <property type="match status" value="2"/>
</dbReference>
<gene>
    <name evidence="2" type="ORF">CC1G_15616</name>
</gene>
<dbReference type="EMBL" id="AACS02000006">
    <property type="protein sequence ID" value="EFI27580.1"/>
    <property type="molecule type" value="Genomic_DNA"/>
</dbReference>
<dbReference type="Pfam" id="PF12849">
    <property type="entry name" value="PBP_like_2"/>
    <property type="match status" value="1"/>
</dbReference>
<dbReference type="InterPro" id="IPR024370">
    <property type="entry name" value="PBP_domain"/>
</dbReference>
<keyword evidence="3" id="KW-1185">Reference proteome</keyword>
<organism evidence="2 3">
    <name type="scientific">Coprinopsis cinerea (strain Okayama-7 / 130 / ATCC MYA-4618 / FGSC 9003)</name>
    <name type="common">Inky cap fungus</name>
    <name type="synonym">Hormographiella aspergillata</name>
    <dbReference type="NCBI Taxonomy" id="240176"/>
    <lineage>
        <taxon>Eukaryota</taxon>
        <taxon>Fungi</taxon>
        <taxon>Dikarya</taxon>
        <taxon>Basidiomycota</taxon>
        <taxon>Agaricomycotina</taxon>
        <taxon>Agaricomycetes</taxon>
        <taxon>Agaricomycetidae</taxon>
        <taxon>Agaricales</taxon>
        <taxon>Agaricineae</taxon>
        <taxon>Psathyrellaceae</taxon>
        <taxon>Coprinopsis</taxon>
    </lineage>
</organism>
<dbReference type="GeneID" id="9378579"/>
<dbReference type="InterPro" id="IPR052738">
    <property type="entry name" value="ABC-Tungstate_binding"/>
</dbReference>
<dbReference type="PANTHER" id="PTHR37945:SF1">
    <property type="entry name" value="EXTRACELLULAR TUNGSTATE BINDING PROTEIN"/>
    <property type="match status" value="1"/>
</dbReference>
<proteinExistence type="predicted"/>
<evidence type="ECO:0000313" key="2">
    <source>
        <dbReference type="EMBL" id="EFI27580.1"/>
    </source>
</evidence>
<dbReference type="OMA" id="EVMYNDF"/>
<accession>D6RNE6</accession>
<dbReference type="VEuPathDB" id="FungiDB:CC1G_15616"/>
<dbReference type="STRING" id="240176.D6RNE6"/>
<protein>
    <recommendedName>
        <fullName evidence="1">PBP domain-containing protein</fullName>
    </recommendedName>
</protein>
<dbReference type="HOGENOM" id="CLU_058099_0_0_1"/>
<dbReference type="InParanoid" id="D6RNE6"/>
<name>D6RNE6_COPC7</name>
<dbReference type="PANTHER" id="PTHR37945">
    <property type="entry name" value="EXTRACELLULAR TUNGSTATE BINDING PROTEIN"/>
    <property type="match status" value="1"/>
</dbReference>
<sequence>MTIYRRYHPSIHYSYSTLPTIPNLLPRSAQNQPAAVDVPDGLYSGSGVAASDASLSPQEVYDGGYSNATEMYLRIATGGSGQSGLIKAWADAFIKYNVENGLAPPFKVGWYLGDTTESLGLIEAEAVDLAVTYNEAAEKQSLKSGASVKRVYGFRDHFMLVGPLENPAALSAENDDVLTMFNKIVARGNADVVKPPSDRPPVRFLSRFDKSATNIKDSELFIKIGQVPWGLPYSKWYHQYTQYPLQALNAAALLKEYTITDKGTWFSSPADVNAKLTVFKIGSDEQVDGHDDELLNPAHVMLSKNPGHRDVAERFMEWVVSKDGGQKVIREFKKNGEVLYSEAPDTE</sequence>
<evidence type="ECO:0000313" key="3">
    <source>
        <dbReference type="Proteomes" id="UP000001861"/>
    </source>
</evidence>
<comment type="caution">
    <text evidence="2">The sequence shown here is derived from an EMBL/GenBank/DDBJ whole genome shotgun (WGS) entry which is preliminary data.</text>
</comment>
<feature type="domain" description="PBP" evidence="1">
    <location>
        <begin position="70"/>
        <end position="322"/>
    </location>
</feature>
<dbReference type="eggNOG" id="ENOG502RB9A">
    <property type="taxonomic scope" value="Eukaryota"/>
</dbReference>
<dbReference type="AlphaFoldDB" id="D6RNE6"/>
<dbReference type="Proteomes" id="UP000001861">
    <property type="component" value="Unassembled WGS sequence"/>
</dbReference>
<reference evidence="2 3" key="1">
    <citation type="journal article" date="2010" name="Proc. Natl. Acad. Sci. U.S.A.">
        <title>Insights into evolution of multicellular fungi from the assembled chromosomes of the mushroom Coprinopsis cinerea (Coprinus cinereus).</title>
        <authorList>
            <person name="Stajich J.E."/>
            <person name="Wilke S.K."/>
            <person name="Ahren D."/>
            <person name="Au C.H."/>
            <person name="Birren B.W."/>
            <person name="Borodovsky M."/>
            <person name="Burns C."/>
            <person name="Canback B."/>
            <person name="Casselton L.A."/>
            <person name="Cheng C.K."/>
            <person name="Deng J."/>
            <person name="Dietrich F.S."/>
            <person name="Fargo D.C."/>
            <person name="Farman M.L."/>
            <person name="Gathman A.C."/>
            <person name="Goldberg J."/>
            <person name="Guigo R."/>
            <person name="Hoegger P.J."/>
            <person name="Hooker J.B."/>
            <person name="Huggins A."/>
            <person name="James T.Y."/>
            <person name="Kamada T."/>
            <person name="Kilaru S."/>
            <person name="Kodira C."/>
            <person name="Kues U."/>
            <person name="Kupfer D."/>
            <person name="Kwan H.S."/>
            <person name="Lomsadze A."/>
            <person name="Li W."/>
            <person name="Lilly W.W."/>
            <person name="Ma L.J."/>
            <person name="Mackey A.J."/>
            <person name="Manning G."/>
            <person name="Martin F."/>
            <person name="Muraguchi H."/>
            <person name="Natvig D.O."/>
            <person name="Palmerini H."/>
            <person name="Ramesh M.A."/>
            <person name="Rehmeyer C.J."/>
            <person name="Roe B.A."/>
            <person name="Shenoy N."/>
            <person name="Stanke M."/>
            <person name="Ter-Hovhannisyan V."/>
            <person name="Tunlid A."/>
            <person name="Velagapudi R."/>
            <person name="Vision T.J."/>
            <person name="Zeng Q."/>
            <person name="Zolan M.E."/>
            <person name="Pukkila P.J."/>
        </authorList>
    </citation>
    <scope>NUCLEOTIDE SEQUENCE [LARGE SCALE GENOMIC DNA]</scope>
    <source>
        <strain evidence="3">Okayama-7 / 130 / ATCC MYA-4618 / FGSC 9003</strain>
    </source>
</reference>
<dbReference type="KEGG" id="cci:CC1G_15616"/>
<evidence type="ECO:0000259" key="1">
    <source>
        <dbReference type="Pfam" id="PF12849"/>
    </source>
</evidence>
<dbReference type="SUPFAM" id="SSF53850">
    <property type="entry name" value="Periplasmic binding protein-like II"/>
    <property type="match status" value="1"/>
</dbReference>
<dbReference type="OrthoDB" id="10260248at2759"/>